<dbReference type="GO" id="GO:0003676">
    <property type="term" value="F:nucleic acid binding"/>
    <property type="evidence" value="ECO:0007669"/>
    <property type="project" value="InterPro"/>
</dbReference>
<dbReference type="Gene3D" id="3.30.420.10">
    <property type="entry name" value="Ribonuclease H-like superfamily/Ribonuclease H"/>
    <property type="match status" value="1"/>
</dbReference>
<dbReference type="CDD" id="cd06222">
    <property type="entry name" value="RNase_H_like"/>
    <property type="match status" value="1"/>
</dbReference>
<dbReference type="GO" id="GO:0004523">
    <property type="term" value="F:RNA-DNA hybrid ribonuclease activity"/>
    <property type="evidence" value="ECO:0007669"/>
    <property type="project" value="InterPro"/>
</dbReference>
<name>A0A0V0IJ33_SOLCH</name>
<protein>
    <submittedName>
        <fullName evidence="2">Putative ovule protein</fullName>
    </submittedName>
</protein>
<evidence type="ECO:0000259" key="1">
    <source>
        <dbReference type="PROSITE" id="PS50879"/>
    </source>
</evidence>
<organism evidence="2">
    <name type="scientific">Solanum chacoense</name>
    <name type="common">Chaco potato</name>
    <dbReference type="NCBI Taxonomy" id="4108"/>
    <lineage>
        <taxon>Eukaryota</taxon>
        <taxon>Viridiplantae</taxon>
        <taxon>Streptophyta</taxon>
        <taxon>Embryophyta</taxon>
        <taxon>Tracheophyta</taxon>
        <taxon>Spermatophyta</taxon>
        <taxon>Magnoliopsida</taxon>
        <taxon>eudicotyledons</taxon>
        <taxon>Gunneridae</taxon>
        <taxon>Pentapetalae</taxon>
        <taxon>asterids</taxon>
        <taxon>lamiids</taxon>
        <taxon>Solanales</taxon>
        <taxon>Solanaceae</taxon>
        <taxon>Solanoideae</taxon>
        <taxon>Solaneae</taxon>
        <taxon>Solanum</taxon>
    </lineage>
</organism>
<dbReference type="InterPro" id="IPR002156">
    <property type="entry name" value="RNaseH_domain"/>
</dbReference>
<dbReference type="PANTHER" id="PTHR47723:SF24">
    <property type="entry name" value="RNASE H TYPE-1 DOMAIN-CONTAINING PROTEIN"/>
    <property type="match status" value="1"/>
</dbReference>
<evidence type="ECO:0000313" key="2">
    <source>
        <dbReference type="EMBL" id="JAP32552.1"/>
    </source>
</evidence>
<accession>A0A0V0IJ33</accession>
<dbReference type="EMBL" id="GEDG01005915">
    <property type="protein sequence ID" value="JAP32552.1"/>
    <property type="molecule type" value="Transcribed_RNA"/>
</dbReference>
<dbReference type="PROSITE" id="PS50879">
    <property type="entry name" value="RNASE_H_1"/>
    <property type="match status" value="1"/>
</dbReference>
<dbReference type="InterPro" id="IPR053151">
    <property type="entry name" value="RNase_H-like"/>
</dbReference>
<reference evidence="2" key="1">
    <citation type="submission" date="2015-12" db="EMBL/GenBank/DDBJ databases">
        <title>Gene expression during late stages of embryo sac development: a critical building block for successful pollen-pistil interactions.</title>
        <authorList>
            <person name="Liu Y."/>
            <person name="Joly V."/>
            <person name="Sabar M."/>
            <person name="Matton D.P."/>
        </authorList>
    </citation>
    <scope>NUCLEOTIDE SEQUENCE</scope>
</reference>
<sequence length="262" mass="30749">MVWWGANTKKALRPLYRALPSFVIWELWRRRNRMKHEGKKTSVSRIIYNVTRNMYMLLQLRHPRRKGSSDWPGMLSELEKYRPRMKVIKVLWEYPPEGWLKYNTDGASRGNPGLSSYAFCLRNDRGDIKYAEGGSLENTTNTVAEAKAILEACKHCKQSQYNQIIIQTDSMLMCKVLKEQWLVPWIIADMVEEIKACMKDKQHIFQHTLREGNKLADYLANRAIDKGNCRFSDFNSMEVTGRKIINSDKLKCPYLRIVPVRR</sequence>
<dbReference type="InterPro" id="IPR012337">
    <property type="entry name" value="RNaseH-like_sf"/>
</dbReference>
<dbReference type="AlphaFoldDB" id="A0A0V0IJ33"/>
<dbReference type="InterPro" id="IPR044730">
    <property type="entry name" value="RNase_H-like_dom_plant"/>
</dbReference>
<proteinExistence type="predicted"/>
<dbReference type="Pfam" id="PF13456">
    <property type="entry name" value="RVT_3"/>
    <property type="match status" value="1"/>
</dbReference>
<dbReference type="SUPFAM" id="SSF53098">
    <property type="entry name" value="Ribonuclease H-like"/>
    <property type="match status" value="1"/>
</dbReference>
<dbReference type="InterPro" id="IPR036397">
    <property type="entry name" value="RNaseH_sf"/>
</dbReference>
<feature type="domain" description="RNase H type-1" evidence="1">
    <location>
        <begin position="96"/>
        <end position="225"/>
    </location>
</feature>
<dbReference type="PANTHER" id="PTHR47723">
    <property type="entry name" value="OS05G0353850 PROTEIN"/>
    <property type="match status" value="1"/>
</dbReference>